<keyword evidence="2" id="KW-1185">Reference proteome</keyword>
<reference evidence="1" key="1">
    <citation type="submission" date="2021-06" db="EMBL/GenBank/DDBJ databases">
        <authorList>
            <person name="Hodson N. C."/>
            <person name="Mongue J. A."/>
            <person name="Jaron S. K."/>
        </authorList>
    </citation>
    <scope>NUCLEOTIDE SEQUENCE</scope>
</reference>
<gene>
    <name evidence="1" type="ORF">AFUS01_LOCUS29982</name>
</gene>
<accession>A0A8J2LC03</accession>
<name>A0A8J2LC03_9HEXA</name>
<dbReference type="Proteomes" id="UP000708208">
    <property type="component" value="Unassembled WGS sequence"/>
</dbReference>
<protein>
    <submittedName>
        <fullName evidence="1">Uncharacterized protein</fullName>
    </submittedName>
</protein>
<dbReference type="AlphaFoldDB" id="A0A8J2LC03"/>
<sequence length="549" mass="63688">MAPYGRQLFNNNDDPPLPTYTEKLETLLKSKTIAFNDKWWRDLNIQTRNFYVSKDIILSNPNDYRRVCGLIQKKFPKIPVEIFRKKLSQNFQDYRKTLPKRREVDAQQELDERSTTRVNQNLEIYDQQCACPTEERRDANGNQNHTVCPEIEFENFSGVVTITENPDNFFTYGRMSSQTCQKMSTPNTSRLNESRDINCSVSRVYNSSLDPLRISSNTTHQSSLFGEQNEPESYRCQEPQQAETRLDETQNKLVNISNGRSENQCGVIDQLMSCSFINLCSDIHTQNQCIETLNSYFARIKKCEHRPVPTNIRIGSNTFEKFSQMIASFTESVYDHTILSLFEELFSHRTLMLWNTTEECFHKMYSCLNNDQMMDLEVKLVYGNESYEAMKSNLNLLLKAINHLNPNLNIASAVRMFMMKINPLSEYCQIFRDEGRFERFICDSVGPHTLCILVVNEIVMKTAVISTEITLQPKSLFDAIFLNVLMYHVIEKPFPSSRIAEFRFLEQCITGSLDMNKPMDWTTELLNALSEISTIDSSSDYCWGQEAIN</sequence>
<comment type="caution">
    <text evidence="1">The sequence shown here is derived from an EMBL/GenBank/DDBJ whole genome shotgun (WGS) entry which is preliminary data.</text>
</comment>
<proteinExistence type="predicted"/>
<evidence type="ECO:0000313" key="1">
    <source>
        <dbReference type="EMBL" id="CAG7819543.1"/>
    </source>
</evidence>
<dbReference type="EMBL" id="CAJVCH010452270">
    <property type="protein sequence ID" value="CAG7819543.1"/>
    <property type="molecule type" value="Genomic_DNA"/>
</dbReference>
<organism evidence="1 2">
    <name type="scientific">Allacma fusca</name>
    <dbReference type="NCBI Taxonomy" id="39272"/>
    <lineage>
        <taxon>Eukaryota</taxon>
        <taxon>Metazoa</taxon>
        <taxon>Ecdysozoa</taxon>
        <taxon>Arthropoda</taxon>
        <taxon>Hexapoda</taxon>
        <taxon>Collembola</taxon>
        <taxon>Symphypleona</taxon>
        <taxon>Sminthuridae</taxon>
        <taxon>Allacma</taxon>
    </lineage>
</organism>
<evidence type="ECO:0000313" key="2">
    <source>
        <dbReference type="Proteomes" id="UP000708208"/>
    </source>
</evidence>